<keyword evidence="5" id="KW-0813">Transport</keyword>
<evidence type="ECO:0000256" key="15">
    <source>
        <dbReference type="SAM" id="MobiDB-lite"/>
    </source>
</evidence>
<dbReference type="InterPro" id="IPR004274">
    <property type="entry name" value="FCP1_dom"/>
</dbReference>
<feature type="compositionally biased region" description="Polar residues" evidence="15">
    <location>
        <begin position="80"/>
        <end position="89"/>
    </location>
</feature>
<evidence type="ECO:0000313" key="19">
    <source>
        <dbReference type="Proteomes" id="UP001274830"/>
    </source>
</evidence>
<evidence type="ECO:0000256" key="10">
    <source>
        <dbReference type="ARBA" id="ARBA00022989"/>
    </source>
</evidence>
<feature type="compositionally biased region" description="Basic and acidic residues" evidence="15">
    <location>
        <begin position="618"/>
        <end position="627"/>
    </location>
</feature>
<reference evidence="18" key="1">
    <citation type="submission" date="2023-07" db="EMBL/GenBank/DDBJ databases">
        <title>Black Yeasts Isolated from many extreme environments.</title>
        <authorList>
            <person name="Coleine C."/>
            <person name="Stajich J.E."/>
            <person name="Selbmann L."/>
        </authorList>
    </citation>
    <scope>NUCLEOTIDE SEQUENCE</scope>
    <source>
        <strain evidence="18">CCFEE 5485</strain>
    </source>
</reference>
<dbReference type="FunFam" id="3.40.50.1000:FF:000019">
    <property type="entry name" value="Mitochondrial import inner membrane translocase subunit TIM50"/>
    <property type="match status" value="1"/>
</dbReference>
<feature type="region of interest" description="Disordered" evidence="15">
    <location>
        <begin position="618"/>
        <end position="645"/>
    </location>
</feature>
<evidence type="ECO:0000256" key="11">
    <source>
        <dbReference type="ARBA" id="ARBA00023010"/>
    </source>
</evidence>
<keyword evidence="13 16" id="KW-0472">Membrane</keyword>
<evidence type="ECO:0000256" key="14">
    <source>
        <dbReference type="ARBA" id="ARBA00059797"/>
    </source>
</evidence>
<sequence length="645" mass="71045">MLQRAALRAIRPSSTPTPTTTTTPLHITRTALTASATRIRAYADRPRRPPPPPPASSRPGARPPPPSRPAPPSATARARQTSPGTTLPKDQTWKPADGIKMGGAAMPSAANAANRAEDARRAKTSVNGTRPALDATIRQAPLEPDPTPIEPQAQRLDADEPATGSLRGRVQDAQAQAENTPPPPEASAPTEPEPFATGPLPDLRQGIPSTFDIEFGQKTQDQTREERPSKQTDGMDPSSTTPKDRRQDGESNRSYDRSAYETSLDRRRAQMANWLYAGILASIVTGTFYLARPFNAREEVPTGLPPDEITGWAPGKMYARLRARMGSQMGYYTEPTFPKLLPEIPEAQRQPYTLVLSLEDLLIHNTWDREHGYRTAKRPGIDYFILYLSQYYELVLFTSAPISIADPIIKKLDPFHFIMWPLGREATKYENGQYIKDLSYLNRPLSKTLILDTVKGHVANQPENAIILPKWTGDKGDPRAGDLVRLIPFLENLAAMGTEDVRPVLKSFEGKEIHQEFAAREAEARRLFNAQYASEQSRRPKLSLGSLAGALGVKSTPGMGGGMVLADGQTVSEGFAKGKMLSDQIREQGQRQYEAIETQIREHGAEWLKEEEEEIRRQMESGMRDMKQGALGWFGGGAGKGEGGK</sequence>
<dbReference type="Gene3D" id="3.40.50.1000">
    <property type="entry name" value="HAD superfamily/HAD-like"/>
    <property type="match status" value="1"/>
</dbReference>
<evidence type="ECO:0000256" key="1">
    <source>
        <dbReference type="ARBA" id="ARBA00004434"/>
    </source>
</evidence>
<protein>
    <recommendedName>
        <fullName evidence="4">Mitochondrial import inner membrane translocase subunit TIM50</fullName>
    </recommendedName>
    <alternativeName>
        <fullName evidence="3">Mitochondrial import inner membrane translocase subunit tim50</fullName>
    </alternativeName>
</protein>
<feature type="compositionally biased region" description="Basic and acidic residues" evidence="15">
    <location>
        <begin position="242"/>
        <end position="262"/>
    </location>
</feature>
<dbReference type="InterPro" id="IPR050365">
    <property type="entry name" value="TIM50"/>
</dbReference>
<comment type="function">
    <text evidence="14">Essential component of the TIM23 complex, a complex that mediates the translocation of transit peptide-containing proteins across the mitochondrial inner membrane. Required to direct preproteins in transit and direct them to the channel protein TIM23, and possibly facilitates transfer of the translocating proteins from the TOM complex to the TIM23 complex.</text>
</comment>
<dbReference type="SUPFAM" id="SSF56784">
    <property type="entry name" value="HAD-like"/>
    <property type="match status" value="1"/>
</dbReference>
<dbReference type="InterPro" id="IPR036412">
    <property type="entry name" value="HAD-like_sf"/>
</dbReference>
<comment type="caution">
    <text evidence="18">The sequence shown here is derived from an EMBL/GenBank/DDBJ whole genome shotgun (WGS) entry which is preliminary data.</text>
</comment>
<evidence type="ECO:0000259" key="17">
    <source>
        <dbReference type="PROSITE" id="PS50969"/>
    </source>
</evidence>
<keyword evidence="6 16" id="KW-0812">Transmembrane</keyword>
<feature type="compositionally biased region" description="Low complexity" evidence="15">
    <location>
        <begin position="9"/>
        <end position="33"/>
    </location>
</feature>
<keyword evidence="8" id="KW-0653">Protein transport</keyword>
<feature type="region of interest" description="Disordered" evidence="15">
    <location>
        <begin position="1"/>
        <end position="262"/>
    </location>
</feature>
<dbReference type="CDD" id="cd07521">
    <property type="entry name" value="HAD_FCP1-like"/>
    <property type="match status" value="1"/>
</dbReference>
<evidence type="ECO:0000256" key="12">
    <source>
        <dbReference type="ARBA" id="ARBA00023128"/>
    </source>
</evidence>
<keyword evidence="11" id="KW-0811">Translocation</keyword>
<dbReference type="SMART" id="SM00577">
    <property type="entry name" value="CPDc"/>
    <property type="match status" value="1"/>
</dbReference>
<evidence type="ECO:0000256" key="4">
    <source>
        <dbReference type="ARBA" id="ARBA00020799"/>
    </source>
</evidence>
<evidence type="ECO:0000256" key="13">
    <source>
        <dbReference type="ARBA" id="ARBA00023136"/>
    </source>
</evidence>
<keyword evidence="12" id="KW-0496">Mitochondrion</keyword>
<comment type="similarity">
    <text evidence="2">Belongs to the TIM50 family.</text>
</comment>
<keyword evidence="7" id="KW-0999">Mitochondrion inner membrane</keyword>
<keyword evidence="10 16" id="KW-1133">Transmembrane helix</keyword>
<dbReference type="AlphaFoldDB" id="A0AAE1C3G1"/>
<dbReference type="Proteomes" id="UP001274830">
    <property type="component" value="Unassembled WGS sequence"/>
</dbReference>
<dbReference type="EMBL" id="JAUTXT010000009">
    <property type="protein sequence ID" value="KAK3676771.1"/>
    <property type="molecule type" value="Genomic_DNA"/>
</dbReference>
<dbReference type="PROSITE" id="PS50969">
    <property type="entry name" value="FCP1"/>
    <property type="match status" value="1"/>
</dbReference>
<name>A0AAE1C3G1_9PEZI</name>
<evidence type="ECO:0000256" key="7">
    <source>
        <dbReference type="ARBA" id="ARBA00022792"/>
    </source>
</evidence>
<feature type="compositionally biased region" description="Low complexity" evidence="15">
    <location>
        <begin position="187"/>
        <end position="197"/>
    </location>
</feature>
<accession>A0AAE1C3G1</accession>
<feature type="compositionally biased region" description="Low complexity" evidence="15">
    <location>
        <begin position="104"/>
        <end position="114"/>
    </location>
</feature>
<gene>
    <name evidence="18" type="primary">TIM50</name>
    <name evidence="18" type="ORF">LTR78_003548</name>
</gene>
<proteinExistence type="inferred from homology"/>
<keyword evidence="9" id="KW-0809">Transit peptide</keyword>
<evidence type="ECO:0000256" key="6">
    <source>
        <dbReference type="ARBA" id="ARBA00022692"/>
    </source>
</evidence>
<dbReference type="PANTHER" id="PTHR12210">
    <property type="entry name" value="DULLARD PROTEIN PHOSPHATASE"/>
    <property type="match status" value="1"/>
</dbReference>
<keyword evidence="19" id="KW-1185">Reference proteome</keyword>
<dbReference type="GO" id="GO:0005743">
    <property type="term" value="C:mitochondrial inner membrane"/>
    <property type="evidence" value="ECO:0007669"/>
    <property type="project" value="UniProtKB-SubCell"/>
</dbReference>
<evidence type="ECO:0000256" key="8">
    <source>
        <dbReference type="ARBA" id="ARBA00022927"/>
    </source>
</evidence>
<evidence type="ECO:0000256" key="3">
    <source>
        <dbReference type="ARBA" id="ARBA00013483"/>
    </source>
</evidence>
<feature type="compositionally biased region" description="Basic and acidic residues" evidence="15">
    <location>
        <begin position="221"/>
        <end position="230"/>
    </location>
</feature>
<dbReference type="Pfam" id="PF03031">
    <property type="entry name" value="NIF"/>
    <property type="match status" value="1"/>
</dbReference>
<evidence type="ECO:0000256" key="9">
    <source>
        <dbReference type="ARBA" id="ARBA00022946"/>
    </source>
</evidence>
<dbReference type="GO" id="GO:0015031">
    <property type="term" value="P:protein transport"/>
    <property type="evidence" value="ECO:0007669"/>
    <property type="project" value="UniProtKB-KW"/>
</dbReference>
<feature type="transmembrane region" description="Helical" evidence="16">
    <location>
        <begin position="274"/>
        <end position="291"/>
    </location>
</feature>
<evidence type="ECO:0000313" key="18">
    <source>
        <dbReference type="EMBL" id="KAK3676771.1"/>
    </source>
</evidence>
<evidence type="ECO:0000256" key="5">
    <source>
        <dbReference type="ARBA" id="ARBA00022448"/>
    </source>
</evidence>
<feature type="domain" description="FCP1 homology" evidence="17">
    <location>
        <begin position="347"/>
        <end position="493"/>
    </location>
</feature>
<feature type="compositionally biased region" description="Gly residues" evidence="15">
    <location>
        <begin position="632"/>
        <end position="645"/>
    </location>
</feature>
<dbReference type="InterPro" id="IPR023214">
    <property type="entry name" value="HAD_sf"/>
</dbReference>
<evidence type="ECO:0000256" key="16">
    <source>
        <dbReference type="SAM" id="Phobius"/>
    </source>
</evidence>
<feature type="compositionally biased region" description="Pro residues" evidence="15">
    <location>
        <begin position="49"/>
        <end position="72"/>
    </location>
</feature>
<organism evidence="18 19">
    <name type="scientific">Recurvomyces mirabilis</name>
    <dbReference type="NCBI Taxonomy" id="574656"/>
    <lineage>
        <taxon>Eukaryota</taxon>
        <taxon>Fungi</taxon>
        <taxon>Dikarya</taxon>
        <taxon>Ascomycota</taxon>
        <taxon>Pezizomycotina</taxon>
        <taxon>Dothideomycetes</taxon>
        <taxon>Dothideomycetidae</taxon>
        <taxon>Mycosphaerellales</taxon>
        <taxon>Teratosphaeriaceae</taxon>
        <taxon>Recurvomyces</taxon>
    </lineage>
</organism>
<evidence type="ECO:0000256" key="2">
    <source>
        <dbReference type="ARBA" id="ARBA00006344"/>
    </source>
</evidence>
<comment type="subcellular location">
    <subcellularLocation>
        <location evidence="1">Mitochondrion inner membrane</location>
        <topology evidence="1">Single-pass membrane protein</topology>
    </subcellularLocation>
</comment>